<proteinExistence type="predicted"/>
<evidence type="ECO:0000256" key="2">
    <source>
        <dbReference type="SAM" id="SignalP"/>
    </source>
</evidence>
<evidence type="ECO:0000313" key="4">
    <source>
        <dbReference type="EMBL" id="MBH9577716.1"/>
    </source>
</evidence>
<dbReference type="EMBL" id="JAEDAK010000008">
    <property type="protein sequence ID" value="MBH9577716.1"/>
    <property type="molecule type" value="Genomic_DNA"/>
</dbReference>
<reference evidence="4" key="1">
    <citation type="submission" date="2020-12" db="EMBL/GenBank/DDBJ databases">
        <title>The genome sequence of Inhella sp. 1Y17.</title>
        <authorList>
            <person name="Liu Y."/>
        </authorList>
    </citation>
    <scope>NUCLEOTIDE SEQUENCE</scope>
    <source>
        <strain evidence="4">1Y17</strain>
    </source>
</reference>
<evidence type="ECO:0000259" key="3">
    <source>
        <dbReference type="Pfam" id="PF00326"/>
    </source>
</evidence>
<dbReference type="Proteomes" id="UP000613266">
    <property type="component" value="Unassembled WGS sequence"/>
</dbReference>
<evidence type="ECO:0000256" key="1">
    <source>
        <dbReference type="ARBA" id="ARBA00022801"/>
    </source>
</evidence>
<feature type="domain" description="Peptidase S9 prolyl oligopeptidase catalytic" evidence="3">
    <location>
        <begin position="457"/>
        <end position="673"/>
    </location>
</feature>
<organism evidence="4 5">
    <name type="scientific">Inhella proteolytica</name>
    <dbReference type="NCBI Taxonomy" id="2795029"/>
    <lineage>
        <taxon>Bacteria</taxon>
        <taxon>Pseudomonadati</taxon>
        <taxon>Pseudomonadota</taxon>
        <taxon>Betaproteobacteria</taxon>
        <taxon>Burkholderiales</taxon>
        <taxon>Sphaerotilaceae</taxon>
        <taxon>Inhella</taxon>
    </lineage>
</organism>
<dbReference type="Pfam" id="PF00326">
    <property type="entry name" value="Peptidase_S9"/>
    <property type="match status" value="1"/>
</dbReference>
<keyword evidence="2" id="KW-0732">Signal</keyword>
<dbReference type="SUPFAM" id="SSF82171">
    <property type="entry name" value="DPP6 N-terminal domain-like"/>
    <property type="match status" value="1"/>
</dbReference>
<evidence type="ECO:0000313" key="5">
    <source>
        <dbReference type="Proteomes" id="UP000613266"/>
    </source>
</evidence>
<dbReference type="InterPro" id="IPR029058">
    <property type="entry name" value="AB_hydrolase_fold"/>
</dbReference>
<dbReference type="GO" id="GO:0006508">
    <property type="term" value="P:proteolysis"/>
    <property type="evidence" value="ECO:0007669"/>
    <property type="project" value="InterPro"/>
</dbReference>
<keyword evidence="5" id="KW-1185">Reference proteome</keyword>
<name>A0A931J1E1_9BURK</name>
<protein>
    <submittedName>
        <fullName evidence="4">S9 family peptidase</fullName>
    </submittedName>
</protein>
<feature type="signal peptide" evidence="2">
    <location>
        <begin position="1"/>
        <end position="26"/>
    </location>
</feature>
<keyword evidence="1" id="KW-0378">Hydrolase</keyword>
<accession>A0A931J1E1</accession>
<dbReference type="AlphaFoldDB" id="A0A931J1E1"/>
<dbReference type="SUPFAM" id="SSF53474">
    <property type="entry name" value="alpha/beta-Hydrolases"/>
    <property type="match status" value="1"/>
</dbReference>
<dbReference type="GO" id="GO:0004252">
    <property type="term" value="F:serine-type endopeptidase activity"/>
    <property type="evidence" value="ECO:0007669"/>
    <property type="project" value="TreeGrafter"/>
</dbReference>
<feature type="chain" id="PRO_5037603230" evidence="2">
    <location>
        <begin position="27"/>
        <end position="673"/>
    </location>
</feature>
<dbReference type="InterPro" id="IPR001375">
    <property type="entry name" value="Peptidase_S9_cat"/>
</dbReference>
<dbReference type="Gene3D" id="3.40.50.1820">
    <property type="entry name" value="alpha/beta hydrolase"/>
    <property type="match status" value="1"/>
</dbReference>
<dbReference type="PANTHER" id="PTHR42776">
    <property type="entry name" value="SERINE PEPTIDASE S9 FAMILY MEMBER"/>
    <property type="match status" value="1"/>
</dbReference>
<dbReference type="RefSeq" id="WP_198111492.1">
    <property type="nucleotide sequence ID" value="NZ_JAEDAK010000008.1"/>
</dbReference>
<sequence>MSVVSRALCGVAFGLVALLGGHHAMAASKPAEIPVEDFFRVPAILRPALSPDGKRIAMLVPTTEGRKGLAIARVETPKKFVGIAQFSDADVGSVQWVNNERLVFSAAQMDAAVADRLDGGLYAINADGTEYKWLIERGYATHTVGATSGTKPLPNRFRLHSLTRDGSDDVLVQQFYEFSGDQNVDPTSRLVRLNTKDMTYKVLPAGDVPPSTIEWLADTKGMPAIAISTSRKSEMAVNWRSWKGGWEELARFDIFDRSENRIDPVAVDYDGTLLVLAYSGNAEQTKALYRYNPTTRQRAAQPLVTIAGFDFDGAPIFDRASKKLLGFQFLAETAGQVWLDADMKALQAAVDKLLPNTNNLIQCTVACTSAEHHIVTAASDRQPPTYFLYERASNKLTFLGATYPWLDSRLLATQEYLRIKARDGMELPLYYTKPQGKGPFPTVALVHGGPFVRGHQWGFSPEAQFLASRGYLVLEVDFRGSEGYGDRHQRAGWKQWGLAMQDDVTDAVRWAIGQGLADAKRIAIAGASYGGYATMMGLVKEPELFKAGINWVGVTDIELMYEVGWSDFMGGKWMRYGMPKMVGDPTADAAQLASTSPLKRAAEIKQPVLMAYGEMDSRVPLPHGKKMLDALKKAGNQDVELIVYEGEGHGFGLAKNRFDFYRRMETFLAKHLN</sequence>
<dbReference type="PANTHER" id="PTHR42776:SF27">
    <property type="entry name" value="DIPEPTIDYL PEPTIDASE FAMILY MEMBER 6"/>
    <property type="match status" value="1"/>
</dbReference>
<gene>
    <name evidence="4" type="ORF">I7X39_12470</name>
</gene>
<comment type="caution">
    <text evidence="4">The sequence shown here is derived from an EMBL/GenBank/DDBJ whole genome shotgun (WGS) entry which is preliminary data.</text>
</comment>